<dbReference type="Pfam" id="PF12974">
    <property type="entry name" value="Phosphonate-bd"/>
    <property type="match status" value="1"/>
</dbReference>
<dbReference type="PANTHER" id="PTHR35841">
    <property type="entry name" value="PHOSPHONATES-BINDING PERIPLASMIC PROTEIN"/>
    <property type="match status" value="1"/>
</dbReference>
<dbReference type="EMBL" id="FOTR01000003">
    <property type="protein sequence ID" value="SFL67006.1"/>
    <property type="molecule type" value="Genomic_DNA"/>
</dbReference>
<evidence type="ECO:0000256" key="1">
    <source>
        <dbReference type="ARBA" id="ARBA00007162"/>
    </source>
</evidence>
<evidence type="ECO:0000256" key="4">
    <source>
        <dbReference type="SAM" id="SignalP"/>
    </source>
</evidence>
<dbReference type="CDD" id="cd01071">
    <property type="entry name" value="PBP2_PhnD_like"/>
    <property type="match status" value="1"/>
</dbReference>
<dbReference type="RefSeq" id="WP_091482473.1">
    <property type="nucleotide sequence ID" value="NZ_FOTR01000003.1"/>
</dbReference>
<evidence type="ECO:0000256" key="2">
    <source>
        <dbReference type="ARBA" id="ARBA00022729"/>
    </source>
</evidence>
<dbReference type="Gene3D" id="3.40.190.10">
    <property type="entry name" value="Periplasmic binding protein-like II"/>
    <property type="match status" value="2"/>
</dbReference>
<evidence type="ECO:0000313" key="5">
    <source>
        <dbReference type="EMBL" id="SFL67006.1"/>
    </source>
</evidence>
<dbReference type="STRING" id="334253.SAMN04487943_10322"/>
<gene>
    <name evidence="5" type="ORF">SAMN04487943_10322</name>
</gene>
<dbReference type="Proteomes" id="UP000198565">
    <property type="component" value="Unassembled WGS sequence"/>
</dbReference>
<reference evidence="6" key="1">
    <citation type="submission" date="2016-10" db="EMBL/GenBank/DDBJ databases">
        <authorList>
            <person name="Varghese N."/>
            <person name="Submissions S."/>
        </authorList>
    </citation>
    <scope>NUCLEOTIDE SEQUENCE [LARGE SCALE GENOMIC DNA]</scope>
    <source>
        <strain evidence="6">CGMCC 1.4250</strain>
    </source>
</reference>
<dbReference type="AlphaFoldDB" id="A0A1I4JLM4"/>
<keyword evidence="2 4" id="KW-0732">Signal</keyword>
<dbReference type="PANTHER" id="PTHR35841:SF1">
    <property type="entry name" value="PHOSPHONATES-BINDING PERIPLASMIC PROTEIN"/>
    <property type="match status" value="1"/>
</dbReference>
<sequence length="331" mass="36741">MKKLLLLLVALLTFFVITACGQSDDSNGSSNDESEHTEENTNEDTDTEETAENEAETSEEADMPEELVMGFVPSQDSDTIADTVEPLADKLSEELGIPVEGKVMTNYTALVEAMGTNEVQIGFIPAFAYVLANEKHDVEVILKSERYGSGTYVAQYIVSADSEYEELADLEDAVWAFGDPSSTSGYLFPAAQIMDEFGVDDPQTEFFSEAYQTGGHDNSAIEVYEGRADVATTFDDVRTELEEEYPDIMEETKILGHTDEIPNDTISVTPELSDELVQTIKDSFLSFNDDEEMIQIMNDVYSWDAIIKAEDSEYDVVRSTYNKFGDDISLD</sequence>
<protein>
    <submittedName>
        <fullName evidence="5">Phosphonate transport system substrate-binding protein</fullName>
    </submittedName>
</protein>
<feature type="chain" id="PRO_5038697502" evidence="4">
    <location>
        <begin position="20"/>
        <end position="331"/>
    </location>
</feature>
<evidence type="ECO:0000256" key="3">
    <source>
        <dbReference type="SAM" id="MobiDB-lite"/>
    </source>
</evidence>
<organism evidence="5 6">
    <name type="scientific">Gracilibacillus orientalis</name>
    <dbReference type="NCBI Taxonomy" id="334253"/>
    <lineage>
        <taxon>Bacteria</taxon>
        <taxon>Bacillati</taxon>
        <taxon>Bacillota</taxon>
        <taxon>Bacilli</taxon>
        <taxon>Bacillales</taxon>
        <taxon>Bacillaceae</taxon>
        <taxon>Gracilibacillus</taxon>
    </lineage>
</organism>
<dbReference type="GO" id="GO:0043190">
    <property type="term" value="C:ATP-binding cassette (ABC) transporter complex"/>
    <property type="evidence" value="ECO:0007669"/>
    <property type="project" value="InterPro"/>
</dbReference>
<dbReference type="SUPFAM" id="SSF53850">
    <property type="entry name" value="Periplasmic binding protein-like II"/>
    <property type="match status" value="1"/>
</dbReference>
<feature type="compositionally biased region" description="Acidic residues" evidence="3">
    <location>
        <begin position="40"/>
        <end position="65"/>
    </location>
</feature>
<comment type="similarity">
    <text evidence="1">Belongs to the phosphate/phosphite/phosphonate binding protein family.</text>
</comment>
<feature type="region of interest" description="Disordered" evidence="3">
    <location>
        <begin position="22"/>
        <end position="65"/>
    </location>
</feature>
<proteinExistence type="inferred from homology"/>
<accession>A0A1I4JLM4</accession>
<dbReference type="GO" id="GO:0055085">
    <property type="term" value="P:transmembrane transport"/>
    <property type="evidence" value="ECO:0007669"/>
    <property type="project" value="InterPro"/>
</dbReference>
<name>A0A1I4JLM4_9BACI</name>
<dbReference type="NCBIfam" id="TIGR01098">
    <property type="entry name" value="3A0109s03R"/>
    <property type="match status" value="1"/>
</dbReference>
<dbReference type="OrthoDB" id="9776786at2"/>
<keyword evidence="6" id="KW-1185">Reference proteome</keyword>
<feature type="signal peptide" evidence="4">
    <location>
        <begin position="1"/>
        <end position="19"/>
    </location>
</feature>
<dbReference type="InterPro" id="IPR005770">
    <property type="entry name" value="PhnD"/>
</dbReference>
<evidence type="ECO:0000313" key="6">
    <source>
        <dbReference type="Proteomes" id="UP000198565"/>
    </source>
</evidence>
<dbReference type="PROSITE" id="PS51257">
    <property type="entry name" value="PROKAR_LIPOPROTEIN"/>
    <property type="match status" value="1"/>
</dbReference>